<dbReference type="AlphaFoldDB" id="A0A7W9JJD2"/>
<dbReference type="EMBL" id="JACHMW010000001">
    <property type="protein sequence ID" value="MBB5849005.1"/>
    <property type="molecule type" value="Genomic_DNA"/>
</dbReference>
<evidence type="ECO:0000313" key="1">
    <source>
        <dbReference type="EMBL" id="MBB5849005.1"/>
    </source>
</evidence>
<reference evidence="1 2" key="1">
    <citation type="submission" date="2020-08" db="EMBL/GenBank/DDBJ databases">
        <title>Sequencing the genomes of 1000 actinobacteria strains.</title>
        <authorList>
            <person name="Klenk H.-P."/>
        </authorList>
    </citation>
    <scope>NUCLEOTIDE SEQUENCE [LARGE SCALE GENOMIC DNA]</scope>
    <source>
        <strain evidence="1 2">DSM 17945</strain>
    </source>
</reference>
<organism evidence="1 2">
    <name type="scientific">Micrococcus endophyticus</name>
    <dbReference type="NCBI Taxonomy" id="455343"/>
    <lineage>
        <taxon>Bacteria</taxon>
        <taxon>Bacillati</taxon>
        <taxon>Actinomycetota</taxon>
        <taxon>Actinomycetes</taxon>
        <taxon>Micrococcales</taxon>
        <taxon>Micrococcaceae</taxon>
        <taxon>Micrococcus</taxon>
    </lineage>
</organism>
<comment type="caution">
    <text evidence="1">The sequence shown here is derived from an EMBL/GenBank/DDBJ whole genome shotgun (WGS) entry which is preliminary data.</text>
</comment>
<proteinExistence type="predicted"/>
<dbReference type="RefSeq" id="WP_184172350.1">
    <property type="nucleotide sequence ID" value="NZ_BAABAG010000013.1"/>
</dbReference>
<accession>A0A7W9JJD2</accession>
<sequence>MRGPFARFRQSRSDDRELGTGLWRRAHDRFVRAMDRYWQVLEGDRGPDLLSAEQRNGVVHAGNVLAERLPAVRALCVRLHRDHAGDGEHIPPEAADVHRELSRAAHELAATAQALAMHRLGQGSSDSVGRHAERTLAHLDRAEELAARL</sequence>
<name>A0A7W9JJD2_9MICC</name>
<dbReference type="Proteomes" id="UP000567246">
    <property type="component" value="Unassembled WGS sequence"/>
</dbReference>
<gene>
    <name evidence="1" type="ORF">HDA33_001569</name>
</gene>
<protein>
    <submittedName>
        <fullName evidence="1">Uncharacterized protein</fullName>
    </submittedName>
</protein>
<evidence type="ECO:0000313" key="2">
    <source>
        <dbReference type="Proteomes" id="UP000567246"/>
    </source>
</evidence>
<keyword evidence="2" id="KW-1185">Reference proteome</keyword>